<evidence type="ECO:0000313" key="4">
    <source>
        <dbReference type="Proteomes" id="UP000321479"/>
    </source>
</evidence>
<dbReference type="InterPro" id="IPR007921">
    <property type="entry name" value="CHAP_dom"/>
</dbReference>
<dbReference type="Pfam" id="PF01471">
    <property type="entry name" value="PG_binding_1"/>
    <property type="match status" value="1"/>
</dbReference>
<dbReference type="OrthoDB" id="9813532at2"/>
<protein>
    <submittedName>
        <fullName evidence="3">Peptidoglycan-binding protein</fullName>
    </submittedName>
</protein>
<proteinExistence type="predicted"/>
<dbReference type="Proteomes" id="UP000321479">
    <property type="component" value="Chromosome"/>
</dbReference>
<dbReference type="InterPro" id="IPR036366">
    <property type="entry name" value="PGBDSf"/>
</dbReference>
<dbReference type="InterPro" id="IPR036365">
    <property type="entry name" value="PGBD-like_sf"/>
</dbReference>
<dbReference type="Gene3D" id="1.10.101.10">
    <property type="entry name" value="PGBD-like superfamily/PGBD"/>
    <property type="match status" value="1"/>
</dbReference>
<dbReference type="KEGG" id="mgin:FRZ54_13640"/>
<organism evidence="3 4">
    <name type="scientific">Mucilaginibacter ginsenosidivorans</name>
    <dbReference type="NCBI Taxonomy" id="398053"/>
    <lineage>
        <taxon>Bacteria</taxon>
        <taxon>Pseudomonadati</taxon>
        <taxon>Bacteroidota</taxon>
        <taxon>Sphingobacteriia</taxon>
        <taxon>Sphingobacteriales</taxon>
        <taxon>Sphingobacteriaceae</taxon>
        <taxon>Mucilaginibacter</taxon>
    </lineage>
</organism>
<keyword evidence="4" id="KW-1185">Reference proteome</keyword>
<sequence>MNYPGFSIKRNSTHADIVRAVQQQLNAMGCGPIGVDGGFGDDTFNAVELFQTRFPDANGNPLTVDGVIGPATWSSLFGRATVPPVLNAPNPLLTEVLRVAGSHVGVMENPLGSNSGPEVNAYLANVGLGPGFSWCMAFVYSCFKEASQSLDIANPMFKTGGVLNEWENTTGTKILHDDAVDNPSLVLPGQIFIISTGGGHGHTGIVEKVVNGLMTTIEGNTNTGGSSNGIGVFRRNARSINSINVGFIQH</sequence>
<reference evidence="3 4" key="1">
    <citation type="journal article" date="2017" name="Curr. Microbiol.">
        <title>Mucilaginibacter ginsenosidivorans sp. nov., Isolated from Soil of Ginseng Field.</title>
        <authorList>
            <person name="Kim M.M."/>
            <person name="Siddiqi M.Z."/>
            <person name="Im W.T."/>
        </authorList>
    </citation>
    <scope>NUCLEOTIDE SEQUENCE [LARGE SCALE GENOMIC DNA]</scope>
    <source>
        <strain evidence="3 4">Gsoil 3017</strain>
    </source>
</reference>
<dbReference type="Pfam" id="PF05257">
    <property type="entry name" value="CHAP"/>
    <property type="match status" value="1"/>
</dbReference>
<evidence type="ECO:0000259" key="1">
    <source>
        <dbReference type="Pfam" id="PF01471"/>
    </source>
</evidence>
<name>A0A5B8UX05_9SPHI</name>
<evidence type="ECO:0000313" key="3">
    <source>
        <dbReference type="EMBL" id="QEC63574.1"/>
    </source>
</evidence>
<feature type="domain" description="Peptidase C51" evidence="2">
    <location>
        <begin position="130"/>
        <end position="220"/>
    </location>
</feature>
<accession>A0A5B8UX05</accession>
<dbReference type="SUPFAM" id="SSF47090">
    <property type="entry name" value="PGBD-like"/>
    <property type="match status" value="1"/>
</dbReference>
<dbReference type="InterPro" id="IPR002477">
    <property type="entry name" value="Peptidoglycan-bd-like"/>
</dbReference>
<gene>
    <name evidence="3" type="ORF">FRZ54_13640</name>
</gene>
<evidence type="ECO:0000259" key="2">
    <source>
        <dbReference type="Pfam" id="PF05257"/>
    </source>
</evidence>
<dbReference type="RefSeq" id="WP_147032149.1">
    <property type="nucleotide sequence ID" value="NZ_CP042436.1"/>
</dbReference>
<dbReference type="EMBL" id="CP042436">
    <property type="protein sequence ID" value="QEC63574.1"/>
    <property type="molecule type" value="Genomic_DNA"/>
</dbReference>
<dbReference type="AlphaFoldDB" id="A0A5B8UX05"/>
<feature type="domain" description="Peptidoglycan binding-like" evidence="1">
    <location>
        <begin position="16"/>
        <end position="76"/>
    </location>
</feature>